<feature type="signal peptide" evidence="1">
    <location>
        <begin position="1"/>
        <end position="26"/>
    </location>
</feature>
<keyword evidence="1" id="KW-0732">Signal</keyword>
<evidence type="ECO:0000313" key="2">
    <source>
        <dbReference type="EMBL" id="PYZ96594.1"/>
    </source>
</evidence>
<evidence type="ECO:0000256" key="1">
    <source>
        <dbReference type="SAM" id="SignalP"/>
    </source>
</evidence>
<sequence>MGQLRMITAAVFAGCLVLGVSLSFLAGGGSETTSGTNVSTGDSIGSLHPMSFENDWAMEVVNHFAFGANFHAASSDFTGSAAIVTDIYDGGEHVASFSSGRPIYDEEFPLDTPLSILSVLPYSGAKEEEDDSERWVQVVGRDGTRVTSWTETDTGFRFGTSGYSWAHLEERAVVEDGERTPFGAIAATGRSIEFDQGMDRFEGDSRNGVVIVFSVYVTTDEDAELDWWDDREE</sequence>
<name>A0A2W0H432_9BACI</name>
<comment type="caution">
    <text evidence="2">The sequence shown here is derived from an EMBL/GenBank/DDBJ whole genome shotgun (WGS) entry which is preliminary data.</text>
</comment>
<feature type="chain" id="PRO_5039143141" evidence="1">
    <location>
        <begin position="27"/>
        <end position="233"/>
    </location>
</feature>
<dbReference type="RefSeq" id="WP_110520437.1">
    <property type="nucleotide sequence ID" value="NZ_PDOF01000002.1"/>
</dbReference>
<dbReference type="AlphaFoldDB" id="A0A2W0H432"/>
<reference evidence="2 3" key="1">
    <citation type="submission" date="2017-10" db="EMBL/GenBank/DDBJ databases">
        <title>Bacillus sp. nov., a halophilic bacterium isolated from a Yangshapao Lake.</title>
        <authorList>
            <person name="Wang H."/>
        </authorList>
    </citation>
    <scope>NUCLEOTIDE SEQUENCE [LARGE SCALE GENOMIC DNA]</scope>
    <source>
        <strain evidence="2 3">YSP-3</strain>
    </source>
</reference>
<keyword evidence="3" id="KW-1185">Reference proteome</keyword>
<gene>
    <name evidence="2" type="ORF">CR205_12855</name>
</gene>
<dbReference type="OrthoDB" id="9836057at2"/>
<dbReference type="EMBL" id="PDOF01000002">
    <property type="protein sequence ID" value="PYZ96594.1"/>
    <property type="molecule type" value="Genomic_DNA"/>
</dbReference>
<evidence type="ECO:0000313" key="3">
    <source>
        <dbReference type="Proteomes" id="UP000248066"/>
    </source>
</evidence>
<dbReference type="Proteomes" id="UP000248066">
    <property type="component" value="Unassembled WGS sequence"/>
</dbReference>
<organism evidence="2 3">
    <name type="scientific">Alteribacter lacisalsi</name>
    <dbReference type="NCBI Taxonomy" id="2045244"/>
    <lineage>
        <taxon>Bacteria</taxon>
        <taxon>Bacillati</taxon>
        <taxon>Bacillota</taxon>
        <taxon>Bacilli</taxon>
        <taxon>Bacillales</taxon>
        <taxon>Bacillaceae</taxon>
        <taxon>Alteribacter</taxon>
    </lineage>
</organism>
<proteinExistence type="predicted"/>
<protein>
    <submittedName>
        <fullName evidence="2">Uncharacterized protein</fullName>
    </submittedName>
</protein>
<accession>A0A2W0H432</accession>